<reference evidence="6" key="1">
    <citation type="journal article" date="2019" name="Int. J. Syst. Evol. Microbiol.">
        <title>The Global Catalogue of Microorganisms (GCM) 10K type strain sequencing project: providing services to taxonomists for standard genome sequencing and annotation.</title>
        <authorList>
            <consortium name="The Broad Institute Genomics Platform"/>
            <consortium name="The Broad Institute Genome Sequencing Center for Infectious Disease"/>
            <person name="Wu L."/>
            <person name="Ma J."/>
        </authorList>
    </citation>
    <scope>NUCLEOTIDE SEQUENCE [LARGE SCALE GENOMIC DNA]</scope>
    <source>
        <strain evidence="6">JCM 13006</strain>
    </source>
</reference>
<evidence type="ECO:0000256" key="3">
    <source>
        <dbReference type="ARBA" id="ARBA00023163"/>
    </source>
</evidence>
<dbReference type="PROSITE" id="PS01124">
    <property type="entry name" value="HTH_ARAC_FAMILY_2"/>
    <property type="match status" value="1"/>
</dbReference>
<keyword evidence="2" id="KW-0238">DNA-binding</keyword>
<evidence type="ECO:0000313" key="6">
    <source>
        <dbReference type="Proteomes" id="UP001501752"/>
    </source>
</evidence>
<dbReference type="InterPro" id="IPR046532">
    <property type="entry name" value="DUF6597"/>
</dbReference>
<sequence length="280" mass="30518">MAPRRDTRGILDAAGLLSLVRFRRREAAEPLRRYVEHYWLIDWDLPRPYTTRVLPHPSVNLVLQRYGDAPAHGELTGIAPGVFRQRLAGTGRVCGVQFRPGGFGPFARDHPVSHWTGRRVPLPEALPGTPPAATVTGPADEDDRVAALDALLLGLRPEPDPDTDLAVALAERIRTDRTLRRVADLAADAGLSVRALQRLFARQVGVGPKWVILRHRIHEAIERAETGTAVDWAALAHELGYSDQAHLTRDFTATLGVPPTAYAGGWAPPAASPTPRGRSG</sequence>
<dbReference type="SMART" id="SM00342">
    <property type="entry name" value="HTH_ARAC"/>
    <property type="match status" value="1"/>
</dbReference>
<keyword evidence="3" id="KW-0804">Transcription</keyword>
<dbReference type="EMBL" id="BAABIS010000001">
    <property type="protein sequence ID" value="GAA4861996.1"/>
    <property type="molecule type" value="Genomic_DNA"/>
</dbReference>
<evidence type="ECO:0000256" key="2">
    <source>
        <dbReference type="ARBA" id="ARBA00023125"/>
    </source>
</evidence>
<evidence type="ECO:0000313" key="5">
    <source>
        <dbReference type="EMBL" id="GAA4861996.1"/>
    </source>
</evidence>
<protein>
    <submittedName>
        <fullName evidence="5">Helix-turn-helix domain-containing protein</fullName>
    </submittedName>
</protein>
<dbReference type="Pfam" id="PF20240">
    <property type="entry name" value="DUF6597"/>
    <property type="match status" value="1"/>
</dbReference>
<evidence type="ECO:0000256" key="1">
    <source>
        <dbReference type="ARBA" id="ARBA00023015"/>
    </source>
</evidence>
<dbReference type="PANTHER" id="PTHR46796">
    <property type="entry name" value="HTH-TYPE TRANSCRIPTIONAL ACTIVATOR RHAS-RELATED"/>
    <property type="match status" value="1"/>
</dbReference>
<organism evidence="5 6">
    <name type="scientific">Kitasatospora terrestris</name>
    <dbReference type="NCBI Taxonomy" id="258051"/>
    <lineage>
        <taxon>Bacteria</taxon>
        <taxon>Bacillati</taxon>
        <taxon>Actinomycetota</taxon>
        <taxon>Actinomycetes</taxon>
        <taxon>Kitasatosporales</taxon>
        <taxon>Streptomycetaceae</taxon>
        <taxon>Kitasatospora</taxon>
    </lineage>
</organism>
<keyword evidence="6" id="KW-1185">Reference proteome</keyword>
<name>A0ABP9E071_9ACTN</name>
<dbReference type="Pfam" id="PF12833">
    <property type="entry name" value="HTH_18"/>
    <property type="match status" value="1"/>
</dbReference>
<dbReference type="InterPro" id="IPR018060">
    <property type="entry name" value="HTH_AraC"/>
</dbReference>
<dbReference type="PANTHER" id="PTHR46796:SF15">
    <property type="entry name" value="BLL1074 PROTEIN"/>
    <property type="match status" value="1"/>
</dbReference>
<comment type="caution">
    <text evidence="5">The sequence shown here is derived from an EMBL/GenBank/DDBJ whole genome shotgun (WGS) entry which is preliminary data.</text>
</comment>
<feature type="domain" description="HTH araC/xylS-type" evidence="4">
    <location>
        <begin position="163"/>
        <end position="265"/>
    </location>
</feature>
<dbReference type="Proteomes" id="UP001501752">
    <property type="component" value="Unassembled WGS sequence"/>
</dbReference>
<dbReference type="Gene3D" id="1.10.10.60">
    <property type="entry name" value="Homeodomain-like"/>
    <property type="match status" value="1"/>
</dbReference>
<gene>
    <name evidence="5" type="ORF">GCM10023235_45190</name>
</gene>
<evidence type="ECO:0000259" key="4">
    <source>
        <dbReference type="PROSITE" id="PS01124"/>
    </source>
</evidence>
<dbReference type="RefSeq" id="WP_345698683.1">
    <property type="nucleotide sequence ID" value="NZ_BAABIS010000001.1"/>
</dbReference>
<proteinExistence type="predicted"/>
<keyword evidence="1" id="KW-0805">Transcription regulation</keyword>
<dbReference type="InterPro" id="IPR050204">
    <property type="entry name" value="AraC_XylS_family_regulators"/>
</dbReference>
<accession>A0ABP9E071</accession>